<evidence type="ECO:0000256" key="2">
    <source>
        <dbReference type="ARBA" id="ARBA00023002"/>
    </source>
</evidence>
<feature type="domain" description="NAD-dependent epimerase/dehydratase" evidence="3">
    <location>
        <begin position="5"/>
        <end position="210"/>
    </location>
</feature>
<dbReference type="Gene3D" id="3.40.50.720">
    <property type="entry name" value="NAD(P)-binding Rossmann-like Domain"/>
    <property type="match status" value="1"/>
</dbReference>
<name>C5C0Z9_BEUC1</name>
<evidence type="ECO:0000313" key="5">
    <source>
        <dbReference type="Proteomes" id="UP000007962"/>
    </source>
</evidence>
<dbReference type="OrthoDB" id="8205493at2"/>
<gene>
    <name evidence="4" type="ordered locus">Bcav_1143</name>
</gene>
<dbReference type="GO" id="GO:0016491">
    <property type="term" value="F:oxidoreductase activity"/>
    <property type="evidence" value="ECO:0007669"/>
    <property type="project" value="UniProtKB-KW"/>
</dbReference>
<evidence type="ECO:0000259" key="3">
    <source>
        <dbReference type="Pfam" id="PF01370"/>
    </source>
</evidence>
<dbReference type="HOGENOM" id="CLU_049717_1_0_11"/>
<evidence type="ECO:0000256" key="1">
    <source>
        <dbReference type="ARBA" id="ARBA00022857"/>
    </source>
</evidence>
<accession>C5C0Z9</accession>
<keyword evidence="2" id="KW-0560">Oxidoreductase</keyword>
<dbReference type="PANTHER" id="PTHR47706:SF9">
    <property type="entry name" value="NMRA-LIKE DOMAIN-CONTAINING PROTEIN-RELATED"/>
    <property type="match status" value="1"/>
</dbReference>
<sequence>MARFLILGAGPIGATTARTVVDDGHDVTVVTRSGSGPDHPRITRVAMDVATGPLRDVATGHDVVVNALNLPYADWAEGWPPLHAAIIDAAAAAGADLVTVGNLYLYPAGTNPMTERSPIDPPTRKGRIRGRMWHEMLAAQSSGRVRVTEVRASDYVGGQVTGHLTAHAGPRLVDPVLQGRVARVIGDPDAVHTWTAIGDIARAVATIALDDRAWGRAWHVPSAPARSIREVAQDVAAAGGALPARVRRLPRLAMRAAGVVQPQLREVLEMTYQFDAPFVADHAETAATFGLTPTPWETTIDDVARAGLGRLGQGTAAKPAVAKPV</sequence>
<proteinExistence type="predicted"/>
<evidence type="ECO:0000313" key="4">
    <source>
        <dbReference type="EMBL" id="ACQ79403.1"/>
    </source>
</evidence>
<dbReference type="InterPro" id="IPR036291">
    <property type="entry name" value="NAD(P)-bd_dom_sf"/>
</dbReference>
<protein>
    <submittedName>
        <fullName evidence="4">NAD-dependent epimerase/dehydratase</fullName>
    </submittedName>
</protein>
<dbReference type="STRING" id="471853.Bcav_1143"/>
<dbReference type="InterPro" id="IPR001509">
    <property type="entry name" value="Epimerase_deHydtase"/>
</dbReference>
<dbReference type="RefSeq" id="WP_015881643.1">
    <property type="nucleotide sequence ID" value="NC_012669.1"/>
</dbReference>
<keyword evidence="5" id="KW-1185">Reference proteome</keyword>
<dbReference type="PANTHER" id="PTHR47706">
    <property type="entry name" value="NMRA-LIKE FAMILY PROTEIN"/>
    <property type="match status" value="1"/>
</dbReference>
<dbReference type="eggNOG" id="COG0451">
    <property type="taxonomic scope" value="Bacteria"/>
</dbReference>
<dbReference type="AlphaFoldDB" id="C5C0Z9"/>
<dbReference type="Pfam" id="PF01370">
    <property type="entry name" value="Epimerase"/>
    <property type="match status" value="1"/>
</dbReference>
<dbReference type="InterPro" id="IPR051609">
    <property type="entry name" value="NmrA/Isoflavone_reductase-like"/>
</dbReference>
<dbReference type="SUPFAM" id="SSF51735">
    <property type="entry name" value="NAD(P)-binding Rossmann-fold domains"/>
    <property type="match status" value="1"/>
</dbReference>
<organism evidence="4 5">
    <name type="scientific">Beutenbergia cavernae (strain ATCC BAA-8 / DSM 12333 / CCUG 43141 / JCM 11478 / NBRC 16432 / NCIMB 13614 / HKI 0122)</name>
    <dbReference type="NCBI Taxonomy" id="471853"/>
    <lineage>
        <taxon>Bacteria</taxon>
        <taxon>Bacillati</taxon>
        <taxon>Actinomycetota</taxon>
        <taxon>Actinomycetes</taxon>
        <taxon>Micrococcales</taxon>
        <taxon>Beutenbergiaceae</taxon>
        <taxon>Beutenbergia</taxon>
    </lineage>
</organism>
<dbReference type="KEGG" id="bcv:Bcav_1143"/>
<reference evidence="4 5" key="1">
    <citation type="journal article" date="2009" name="Stand. Genomic Sci.">
        <title>Complete genome sequence of Beutenbergia cavernae type strain (HKI 0122).</title>
        <authorList>
            <person name="Land M."/>
            <person name="Pukall R."/>
            <person name="Abt B."/>
            <person name="Goker M."/>
            <person name="Rohde M."/>
            <person name="Glavina Del Rio T."/>
            <person name="Tice H."/>
            <person name="Copeland A."/>
            <person name="Cheng J.F."/>
            <person name="Lucas S."/>
            <person name="Chen F."/>
            <person name="Nolan M."/>
            <person name="Bruce D."/>
            <person name="Goodwin L."/>
            <person name="Pitluck S."/>
            <person name="Ivanova N."/>
            <person name="Mavromatis K."/>
            <person name="Ovchinnikova G."/>
            <person name="Pati A."/>
            <person name="Chen A."/>
            <person name="Palaniappan K."/>
            <person name="Hauser L."/>
            <person name="Chang Y.J."/>
            <person name="Jefferies C.C."/>
            <person name="Saunders E."/>
            <person name="Brettin T."/>
            <person name="Detter J.C."/>
            <person name="Han C."/>
            <person name="Chain P."/>
            <person name="Bristow J."/>
            <person name="Eisen J.A."/>
            <person name="Markowitz V."/>
            <person name="Hugenholtz P."/>
            <person name="Kyrpides N.C."/>
            <person name="Klenk H.P."/>
            <person name="Lapidus A."/>
        </authorList>
    </citation>
    <scope>NUCLEOTIDE SEQUENCE [LARGE SCALE GENOMIC DNA]</scope>
    <source>
        <strain evidence="5">ATCC BAA-8 / DSM 12333 / NBRC 16432</strain>
    </source>
</reference>
<keyword evidence="1" id="KW-0521">NADP</keyword>
<dbReference type="Proteomes" id="UP000007962">
    <property type="component" value="Chromosome"/>
</dbReference>
<dbReference type="EMBL" id="CP001618">
    <property type="protein sequence ID" value="ACQ79403.1"/>
    <property type="molecule type" value="Genomic_DNA"/>
</dbReference>